<dbReference type="InterPro" id="IPR055247">
    <property type="entry name" value="InsJ-like_HTH"/>
</dbReference>
<sequence length="172" mass="19663">MPRAKLSASQKLKLIQLYRESTESESGFSKLHNLSDGSLQDWMRLYDGFGLKGLSESKSHQTYSSELKQKAVHAYLSGEGTLREVAKRFKLRSKSQLSIWISKYNGNEELRSTGATTRRIPMASRKTTFAERIEIATYAIEHNRNYNEASQKFQVSYQQVRSWVLKVDAGGF</sequence>
<feature type="domain" description="Insertion element IS150 protein InsJ-like helix-turn-helix" evidence="2">
    <location>
        <begin position="131"/>
        <end position="172"/>
    </location>
</feature>
<reference evidence="3" key="1">
    <citation type="submission" date="2020-01" db="EMBL/GenBank/DDBJ databases">
        <title>First Reported Case and Whole Genome of Weissella confusa in an Equid.</title>
        <authorList>
            <person name="Little S.V."/>
            <person name="Lawhon S.D."/>
        </authorList>
    </citation>
    <scope>NUCLEOTIDE SEQUENCE</scope>
    <source>
        <strain evidence="3">718955</strain>
    </source>
</reference>
<dbReference type="InterPro" id="IPR052057">
    <property type="entry name" value="IS150/IS1296_orfA-like"/>
</dbReference>
<accession>A0AAJ3DBI3</accession>
<organism evidence="3 4">
    <name type="scientific">Weissella confusa</name>
    <name type="common">Lactobacillus confusus</name>
    <dbReference type="NCBI Taxonomy" id="1583"/>
    <lineage>
        <taxon>Bacteria</taxon>
        <taxon>Bacillati</taxon>
        <taxon>Bacillota</taxon>
        <taxon>Bacilli</taxon>
        <taxon>Lactobacillales</taxon>
        <taxon>Lactobacillaceae</taxon>
        <taxon>Weissella</taxon>
    </lineage>
</organism>
<feature type="non-terminal residue" evidence="3">
    <location>
        <position position="172"/>
    </location>
</feature>
<dbReference type="Proteomes" id="UP000719917">
    <property type="component" value="Unassembled WGS sequence"/>
</dbReference>
<dbReference type="PANTHER" id="PTHR33795">
    <property type="entry name" value="INSERTION ELEMENT IS150 PROTEIN INSJ"/>
    <property type="match status" value="1"/>
</dbReference>
<evidence type="ECO:0000313" key="4">
    <source>
        <dbReference type="Proteomes" id="UP000719917"/>
    </source>
</evidence>
<dbReference type="GO" id="GO:0004803">
    <property type="term" value="F:transposase activity"/>
    <property type="evidence" value="ECO:0007669"/>
    <property type="project" value="InterPro"/>
</dbReference>
<proteinExistence type="inferred from homology"/>
<dbReference type="GO" id="GO:0043565">
    <property type="term" value="F:sequence-specific DNA binding"/>
    <property type="evidence" value="ECO:0007669"/>
    <property type="project" value="InterPro"/>
</dbReference>
<protein>
    <submittedName>
        <fullName evidence="3">Helix-turn-helix domain-containing protein</fullName>
    </submittedName>
</protein>
<dbReference type="Pfam" id="PF13518">
    <property type="entry name" value="HTH_28"/>
    <property type="match status" value="1"/>
</dbReference>
<name>A0AAJ3DBI3_WEICO</name>
<dbReference type="SUPFAM" id="SSF48295">
    <property type="entry name" value="TrpR-like"/>
    <property type="match status" value="3"/>
</dbReference>
<dbReference type="PANTHER" id="PTHR33795:SF1">
    <property type="entry name" value="INSERTION ELEMENT IS150 PROTEIN INSJ"/>
    <property type="match status" value="1"/>
</dbReference>
<dbReference type="AlphaFoldDB" id="A0AAJ3DBI3"/>
<dbReference type="Pfam" id="PF01527">
    <property type="entry name" value="HTH_Tnp_1"/>
    <property type="match status" value="1"/>
</dbReference>
<comment type="similarity">
    <text evidence="1">Belongs to the IS150/IS1296 orfA family.</text>
</comment>
<dbReference type="EMBL" id="JAAAMQ010000006">
    <property type="protein sequence ID" value="NBA11398.1"/>
    <property type="molecule type" value="Genomic_DNA"/>
</dbReference>
<evidence type="ECO:0000256" key="1">
    <source>
        <dbReference type="ARBA" id="ARBA00038232"/>
    </source>
</evidence>
<comment type="caution">
    <text evidence="3">The sequence shown here is derived from an EMBL/GenBank/DDBJ whole genome shotgun (WGS) entry which is preliminary data.</text>
</comment>
<evidence type="ECO:0000259" key="2">
    <source>
        <dbReference type="Pfam" id="PF13518"/>
    </source>
</evidence>
<gene>
    <name evidence="3" type="ORF">GTU77_04115</name>
</gene>
<dbReference type="GO" id="GO:0006313">
    <property type="term" value="P:DNA transposition"/>
    <property type="evidence" value="ECO:0007669"/>
    <property type="project" value="InterPro"/>
</dbReference>
<dbReference type="Gene3D" id="1.10.10.10">
    <property type="entry name" value="Winged helix-like DNA-binding domain superfamily/Winged helix DNA-binding domain"/>
    <property type="match status" value="2"/>
</dbReference>
<evidence type="ECO:0000313" key="3">
    <source>
        <dbReference type="EMBL" id="NBA11398.1"/>
    </source>
</evidence>
<dbReference type="RefSeq" id="WP_161690691.1">
    <property type="nucleotide sequence ID" value="NZ_JAAAMQ010000006.1"/>
</dbReference>
<dbReference type="InterPro" id="IPR010921">
    <property type="entry name" value="Trp_repressor/repl_initiator"/>
</dbReference>
<dbReference type="InterPro" id="IPR036388">
    <property type="entry name" value="WH-like_DNA-bd_sf"/>
</dbReference>
<dbReference type="InterPro" id="IPR002514">
    <property type="entry name" value="Transposase_8"/>
</dbReference>